<evidence type="ECO:0000256" key="6">
    <source>
        <dbReference type="ARBA" id="ARBA00023128"/>
    </source>
</evidence>
<dbReference type="InterPro" id="IPR029071">
    <property type="entry name" value="Ubiquitin-like_domsf"/>
</dbReference>
<dbReference type="InterPro" id="IPR007751">
    <property type="entry name" value="DUF676_lipase-like"/>
</dbReference>
<dbReference type="Pfam" id="PF05057">
    <property type="entry name" value="DUF676"/>
    <property type="match status" value="1"/>
</dbReference>
<keyword evidence="11" id="KW-1185">Reference proteome</keyword>
<dbReference type="VEuPathDB" id="FungiDB:PV10_06637"/>
<gene>
    <name evidence="10" type="ORF">PV10_06637</name>
</gene>
<dbReference type="Pfam" id="PF00240">
    <property type="entry name" value="ubiquitin"/>
    <property type="match status" value="1"/>
</dbReference>
<dbReference type="SUPFAM" id="SSF54236">
    <property type="entry name" value="Ubiquitin-like"/>
    <property type="match status" value="1"/>
</dbReference>
<feature type="compositionally biased region" description="Basic and acidic residues" evidence="8">
    <location>
        <begin position="596"/>
        <end position="608"/>
    </location>
</feature>
<name>A0A0D1ZBU6_EXOME</name>
<keyword evidence="5" id="KW-0256">Endoplasmic reticulum</keyword>
<evidence type="ECO:0000256" key="5">
    <source>
        <dbReference type="ARBA" id="ARBA00022824"/>
    </source>
</evidence>
<dbReference type="HOGENOM" id="CLU_266185_0_0_1"/>
<reference evidence="10 11" key="1">
    <citation type="submission" date="2015-01" db="EMBL/GenBank/DDBJ databases">
        <title>The Genome Sequence of Exophiala mesophila CBS40295.</title>
        <authorList>
            <consortium name="The Broad Institute Genomics Platform"/>
            <person name="Cuomo C."/>
            <person name="de Hoog S."/>
            <person name="Gorbushina A."/>
            <person name="Stielow B."/>
            <person name="Teixiera M."/>
            <person name="Abouelleil A."/>
            <person name="Chapman S.B."/>
            <person name="Priest M."/>
            <person name="Young S.K."/>
            <person name="Wortman J."/>
            <person name="Nusbaum C."/>
            <person name="Birren B."/>
        </authorList>
    </citation>
    <scope>NUCLEOTIDE SEQUENCE [LARGE SCALE GENOMIC DNA]</scope>
    <source>
        <strain evidence="10 11">CBS 40295</strain>
    </source>
</reference>
<dbReference type="Gene3D" id="3.40.50.1820">
    <property type="entry name" value="alpha/beta hydrolase"/>
    <property type="match status" value="1"/>
</dbReference>
<dbReference type="PRINTS" id="PR00348">
    <property type="entry name" value="UBIQUITIN"/>
</dbReference>
<comment type="similarity">
    <text evidence="4">Belongs to the putative lipase ROG1 family.</text>
</comment>
<dbReference type="PANTHER" id="PTHR48182">
    <property type="entry name" value="PROTEIN SERAC1"/>
    <property type="match status" value="1"/>
</dbReference>
<evidence type="ECO:0000256" key="7">
    <source>
        <dbReference type="ARBA" id="ARBA00023136"/>
    </source>
</evidence>
<dbReference type="OMA" id="NEMVFPV"/>
<proteinExistence type="inferred from homology"/>
<dbReference type="RefSeq" id="XP_016223751.1">
    <property type="nucleotide sequence ID" value="XM_016371458.1"/>
</dbReference>
<dbReference type="Proteomes" id="UP000054302">
    <property type="component" value="Unassembled WGS sequence"/>
</dbReference>
<dbReference type="InterPro" id="IPR029058">
    <property type="entry name" value="AB_hydrolase_fold"/>
</dbReference>
<evidence type="ECO:0000313" key="11">
    <source>
        <dbReference type="Proteomes" id="UP000054302"/>
    </source>
</evidence>
<dbReference type="InterPro" id="IPR019956">
    <property type="entry name" value="Ubiquitin_dom"/>
</dbReference>
<evidence type="ECO:0000256" key="1">
    <source>
        <dbReference type="ARBA" id="ARBA00004173"/>
    </source>
</evidence>
<evidence type="ECO:0000256" key="3">
    <source>
        <dbReference type="ARBA" id="ARBA00004370"/>
    </source>
</evidence>
<dbReference type="PROSITE" id="PS50053">
    <property type="entry name" value="UBIQUITIN_2"/>
    <property type="match status" value="1"/>
</dbReference>
<keyword evidence="6" id="KW-0496">Mitochondrion</keyword>
<feature type="domain" description="Ubiquitin-like" evidence="9">
    <location>
        <begin position="901"/>
        <end position="983"/>
    </location>
</feature>
<dbReference type="OrthoDB" id="5342314at2759"/>
<feature type="region of interest" description="Disordered" evidence="8">
    <location>
        <begin position="581"/>
        <end position="608"/>
    </location>
</feature>
<evidence type="ECO:0000259" key="9">
    <source>
        <dbReference type="PROSITE" id="PS50053"/>
    </source>
</evidence>
<sequence>MKLFRGLLSKRRSAKNEQSPDTLPVNATPHADTASITGVGHAPDRPSPASYSHGLFILHPPPELPSNTQESSVDIIAVHGLNGKARGTWKDVETGRLWLEDFLPEAMPNARIMTFGYDSSLLLSRSKAGIEDFALDLLNRIWMLRQTQKTKARPLIFVAHSLGGVVVKKALILSHENSHYYGDIVASTAGIIFLGTPHRGSDIVGWTSMLRTMVEIMSGTQLVRTDLVKVLDTRSQALINISKQFLPRSTGLSIMSFIELQVERPLNILVVPEESARLGLPNEMVFPVNASHRSICRYAFSTDQTYVLVEGSIKAIASGQSMLSPLDVPGRLITQTPYRVIDLILICVQLLSELHLSKAFKFPERSSPILHIWKDVFTLPVQVTAGRSCYKPSDGLKINVKQSIASFFSRSFPDPIKAKIQRYPDWMQSHTGFSHSVSVGRENIPSLQIYFMRTVRVEANEKNHKPPIGLGTFPLLNTQPYRDQLPPGVAAKGGLFLPMYEMEAMWMSFECKVNEKFAIRPFLGGVNGISGQSFVSRLHSSESITSDKQDYIILPEQRRLDGIAVSPGIVKQFVATKMTPLPKQQHRTSSFGNPKTRSDDTETPKREGQTIEWQLTGKDEVGGIQLQIIPQFQIEQMFAGSIRDACPIRHGEPVESYQPTTNSALSYDVLKTPEQLSLSEGDVINIKNLAETRKHSRTKVVRDLLTEAPGGLELSDIVELDTFWSLSDEKILHIQDMDLATPSVSFKVLLDIEYSEVLAVARETFQATNSLLHISNLVANNPAIQLLVTSWEHITFLTEPAATEDEFKFLRERGRAKKEGTKNGNIPSLDMVLMSPSQDRQYVCHVDFLNGADRLFHSTKKPLLLEMSEHSTIADLRRMIETQTGLSTKGFRLVSSSYKSLGVDHKIFGETHSDLTGKTITLSVIWSDTISAVKAKIQGREGIPPDQQRLVFAGKMLEDERTIDHYNIQKESTLHLILGLAGGGAPTVTVMLGSTIVYDGYVNNIGDLKQEIFKNIGIFPHIQILTWNGNRLSDDYDPRGRIKHTLELIVQQPNRVALGIGAGGNIVQNIYADKCDPQLWDVGSSKILNIQILNSREFNAITGLAPPETPINWKTYSALHLPFDKQWGQNDVTRDGISSNGAFEGLVALEETDQPSSDRASLEIEYYHSSKGPSIKLPGFPVVMLDVDQTLPRFGGNLRDKRSV</sequence>
<dbReference type="InterPro" id="IPR000626">
    <property type="entry name" value="Ubiquitin-like_dom"/>
</dbReference>
<dbReference type="FunFam" id="3.10.20.90:FF:000160">
    <property type="entry name" value="Polyubiquitin-C"/>
    <property type="match status" value="1"/>
</dbReference>
<dbReference type="InterPro" id="IPR052374">
    <property type="entry name" value="SERAC1"/>
</dbReference>
<evidence type="ECO:0000256" key="4">
    <source>
        <dbReference type="ARBA" id="ARBA00007920"/>
    </source>
</evidence>
<dbReference type="PANTHER" id="PTHR48182:SF2">
    <property type="entry name" value="PROTEIN SERAC1"/>
    <property type="match status" value="1"/>
</dbReference>
<keyword evidence="7" id="KW-0472">Membrane</keyword>
<dbReference type="GeneID" id="27324482"/>
<comment type="subcellular location">
    <subcellularLocation>
        <location evidence="2">Endoplasmic reticulum</location>
    </subcellularLocation>
    <subcellularLocation>
        <location evidence="3">Membrane</location>
    </subcellularLocation>
    <subcellularLocation>
        <location evidence="1">Mitochondrion</location>
    </subcellularLocation>
</comment>
<evidence type="ECO:0000256" key="2">
    <source>
        <dbReference type="ARBA" id="ARBA00004240"/>
    </source>
</evidence>
<accession>A0A0D1ZBU6</accession>
<dbReference type="SUPFAM" id="SSF53474">
    <property type="entry name" value="alpha/beta-Hydrolases"/>
    <property type="match status" value="1"/>
</dbReference>
<dbReference type="SMART" id="SM00213">
    <property type="entry name" value="UBQ"/>
    <property type="match status" value="1"/>
</dbReference>
<dbReference type="Gene3D" id="3.10.20.90">
    <property type="entry name" value="Phosphatidylinositol 3-kinase Catalytic Subunit, Chain A, domain 1"/>
    <property type="match status" value="1"/>
</dbReference>
<feature type="region of interest" description="Disordered" evidence="8">
    <location>
        <begin position="1"/>
        <end position="44"/>
    </location>
</feature>
<organism evidence="10 11">
    <name type="scientific">Exophiala mesophila</name>
    <name type="common">Black yeast-like fungus</name>
    <dbReference type="NCBI Taxonomy" id="212818"/>
    <lineage>
        <taxon>Eukaryota</taxon>
        <taxon>Fungi</taxon>
        <taxon>Dikarya</taxon>
        <taxon>Ascomycota</taxon>
        <taxon>Pezizomycotina</taxon>
        <taxon>Eurotiomycetes</taxon>
        <taxon>Chaetothyriomycetidae</taxon>
        <taxon>Chaetothyriales</taxon>
        <taxon>Herpotrichiellaceae</taxon>
        <taxon>Exophiala</taxon>
    </lineage>
</organism>
<evidence type="ECO:0000256" key="8">
    <source>
        <dbReference type="SAM" id="MobiDB-lite"/>
    </source>
</evidence>
<dbReference type="GO" id="GO:0005739">
    <property type="term" value="C:mitochondrion"/>
    <property type="evidence" value="ECO:0007669"/>
    <property type="project" value="UniProtKB-SubCell"/>
</dbReference>
<protein>
    <submittedName>
        <fullName evidence="10">Polyubiquitin</fullName>
    </submittedName>
</protein>
<dbReference type="GO" id="GO:0005783">
    <property type="term" value="C:endoplasmic reticulum"/>
    <property type="evidence" value="ECO:0007669"/>
    <property type="project" value="UniProtKB-SubCell"/>
</dbReference>
<dbReference type="GO" id="GO:0016020">
    <property type="term" value="C:membrane"/>
    <property type="evidence" value="ECO:0007669"/>
    <property type="project" value="UniProtKB-SubCell"/>
</dbReference>
<dbReference type="STRING" id="212818.A0A0D1ZBU6"/>
<dbReference type="EMBL" id="KN847523">
    <property type="protein sequence ID" value="KIV92177.1"/>
    <property type="molecule type" value="Genomic_DNA"/>
</dbReference>
<evidence type="ECO:0000313" key="10">
    <source>
        <dbReference type="EMBL" id="KIV92177.1"/>
    </source>
</evidence>
<dbReference type="AlphaFoldDB" id="A0A0D1ZBU6"/>